<organism evidence="7 8">
    <name type="scientific">Ferrimonas sediminicola</name>
    <dbReference type="NCBI Taxonomy" id="2569538"/>
    <lineage>
        <taxon>Bacteria</taxon>
        <taxon>Pseudomonadati</taxon>
        <taxon>Pseudomonadota</taxon>
        <taxon>Gammaproteobacteria</taxon>
        <taxon>Alteromonadales</taxon>
        <taxon>Ferrimonadaceae</taxon>
        <taxon>Ferrimonas</taxon>
    </lineage>
</organism>
<evidence type="ECO:0000256" key="4">
    <source>
        <dbReference type="SAM" id="Phobius"/>
    </source>
</evidence>
<dbReference type="GO" id="GO:0052621">
    <property type="term" value="F:diguanylate cyclase activity"/>
    <property type="evidence" value="ECO:0007669"/>
    <property type="project" value="UniProtKB-EC"/>
</dbReference>
<feature type="transmembrane region" description="Helical" evidence="4">
    <location>
        <begin position="272"/>
        <end position="290"/>
    </location>
</feature>
<gene>
    <name evidence="7" type="ORF">FCL40_08595</name>
</gene>
<keyword evidence="5" id="KW-0732">Signal</keyword>
<dbReference type="AlphaFoldDB" id="A0A4U1BE25"/>
<dbReference type="GO" id="GO:0005886">
    <property type="term" value="C:plasma membrane"/>
    <property type="evidence" value="ECO:0007669"/>
    <property type="project" value="TreeGrafter"/>
</dbReference>
<dbReference type="RefSeq" id="WP_136852795.1">
    <property type="nucleotide sequence ID" value="NZ_SWCI01000004.1"/>
</dbReference>
<proteinExistence type="predicted"/>
<dbReference type="InterPro" id="IPR050469">
    <property type="entry name" value="Diguanylate_Cyclase"/>
</dbReference>
<reference evidence="7 8" key="1">
    <citation type="submission" date="2019-04" db="EMBL/GenBank/DDBJ databases">
        <authorList>
            <person name="Hwang J.C."/>
        </authorList>
    </citation>
    <scope>NUCLEOTIDE SEQUENCE [LARGE SCALE GENOMIC DNA]</scope>
    <source>
        <strain evidence="7 8">IMCC35001</strain>
    </source>
</reference>
<dbReference type="CDD" id="cd01949">
    <property type="entry name" value="GGDEF"/>
    <property type="match status" value="1"/>
</dbReference>
<keyword evidence="4" id="KW-0812">Transmembrane</keyword>
<evidence type="ECO:0000313" key="7">
    <source>
        <dbReference type="EMBL" id="TKB49383.1"/>
    </source>
</evidence>
<dbReference type="EMBL" id="SWCI01000004">
    <property type="protein sequence ID" value="TKB49383.1"/>
    <property type="molecule type" value="Genomic_DNA"/>
</dbReference>
<feature type="signal peptide" evidence="5">
    <location>
        <begin position="1"/>
        <end position="18"/>
    </location>
</feature>
<accession>A0A4U1BE25</accession>
<dbReference type="Pfam" id="PF00990">
    <property type="entry name" value="GGDEF"/>
    <property type="match status" value="1"/>
</dbReference>
<dbReference type="NCBIfam" id="TIGR00254">
    <property type="entry name" value="GGDEF"/>
    <property type="match status" value="1"/>
</dbReference>
<dbReference type="EC" id="2.7.7.65" evidence="2"/>
<evidence type="ECO:0000256" key="3">
    <source>
        <dbReference type="ARBA" id="ARBA00034247"/>
    </source>
</evidence>
<feature type="transmembrane region" description="Helical" evidence="4">
    <location>
        <begin position="296"/>
        <end position="320"/>
    </location>
</feature>
<feature type="transmembrane region" description="Helical" evidence="4">
    <location>
        <begin position="178"/>
        <end position="206"/>
    </location>
</feature>
<evidence type="ECO:0000256" key="5">
    <source>
        <dbReference type="SAM" id="SignalP"/>
    </source>
</evidence>
<comment type="catalytic activity">
    <reaction evidence="3">
        <text>2 GTP = 3',3'-c-di-GMP + 2 diphosphate</text>
        <dbReference type="Rhea" id="RHEA:24898"/>
        <dbReference type="ChEBI" id="CHEBI:33019"/>
        <dbReference type="ChEBI" id="CHEBI:37565"/>
        <dbReference type="ChEBI" id="CHEBI:58805"/>
        <dbReference type="EC" id="2.7.7.65"/>
    </reaction>
</comment>
<name>A0A4U1BE25_9GAMM</name>
<dbReference type="PANTHER" id="PTHR45138:SF9">
    <property type="entry name" value="DIGUANYLATE CYCLASE DGCM-RELATED"/>
    <property type="match status" value="1"/>
</dbReference>
<keyword evidence="4" id="KW-0472">Membrane</keyword>
<dbReference type="PROSITE" id="PS50887">
    <property type="entry name" value="GGDEF"/>
    <property type="match status" value="1"/>
</dbReference>
<dbReference type="InterPro" id="IPR000160">
    <property type="entry name" value="GGDEF_dom"/>
</dbReference>
<comment type="cofactor">
    <cofactor evidence="1">
        <name>Mg(2+)</name>
        <dbReference type="ChEBI" id="CHEBI:18420"/>
    </cofactor>
</comment>
<keyword evidence="8" id="KW-1185">Reference proteome</keyword>
<protein>
    <recommendedName>
        <fullName evidence="2">diguanylate cyclase</fullName>
        <ecNumber evidence="2">2.7.7.65</ecNumber>
    </recommendedName>
</protein>
<feature type="transmembrane region" description="Helical" evidence="4">
    <location>
        <begin position="139"/>
        <end position="158"/>
    </location>
</feature>
<feature type="transmembrane region" description="Helical" evidence="4">
    <location>
        <begin position="218"/>
        <end position="236"/>
    </location>
</feature>
<evidence type="ECO:0000256" key="1">
    <source>
        <dbReference type="ARBA" id="ARBA00001946"/>
    </source>
</evidence>
<dbReference type="FunFam" id="3.30.70.270:FF:000001">
    <property type="entry name" value="Diguanylate cyclase domain protein"/>
    <property type="match status" value="1"/>
</dbReference>
<feature type="chain" id="PRO_5020399039" description="diguanylate cyclase" evidence="5">
    <location>
        <begin position="19"/>
        <end position="541"/>
    </location>
</feature>
<dbReference type="Proteomes" id="UP000305674">
    <property type="component" value="Unassembled WGS sequence"/>
</dbReference>
<evidence type="ECO:0000259" key="6">
    <source>
        <dbReference type="PROSITE" id="PS50887"/>
    </source>
</evidence>
<dbReference type="SMART" id="SM00267">
    <property type="entry name" value="GGDEF"/>
    <property type="match status" value="1"/>
</dbReference>
<dbReference type="SUPFAM" id="SSF55073">
    <property type="entry name" value="Nucleotide cyclase"/>
    <property type="match status" value="1"/>
</dbReference>
<dbReference type="InterPro" id="IPR029787">
    <property type="entry name" value="Nucleotide_cyclase"/>
</dbReference>
<dbReference type="InterPro" id="IPR043128">
    <property type="entry name" value="Rev_trsase/Diguanyl_cyclase"/>
</dbReference>
<keyword evidence="4" id="KW-1133">Transmembrane helix</keyword>
<sequence length="541" mass="60035">MAASLVCLWWLWTAPAAIQPLAYASLGKQADAAQLSEEKHWQPASLMAARGPRLWKRLQVQPVAKRLRLQLSQGWQGDGHLLVMQRGQIVADLVLQSAGPGYRPMNLHFSLLDEQLVTLYLYAPTAVEISADQHRRPPLPDLFLGLLLGLMLAMWLSQQVTSTILADKLPLSHSLTQLPLFAVALMELTGHVPVRPVWLMLLVALLSQQASQSLIRRHGVAQLGLVALLVGVLVIPDWWLDLALPPLLMLLVAWQASWMLDGHHGMPRSFASAELIKLLLLLPLMLTLLPDTRVPPLVALGCALLWSACHGLLLLTLLVSQRRQLQNLLKLNHHRHQLQPAQHPGGLSQQIRSLVKVHRQLEEKSSTDPLTGLKNRGYFDEHYRVELLRSRREQQAFSLLLVDLDHFKQVNDCHGHPCGDKVLMELARVCEQALQRPGDVLCRYGGEEFAVLLPNTPMAGALHVANTLQRAIAAHRVEWSGSALQVTASVGLASVSGREAELPDLLQQADTALYRAKHLGRNRLEVHQPDRPPILSAVESG</sequence>
<dbReference type="PANTHER" id="PTHR45138">
    <property type="entry name" value="REGULATORY COMPONENTS OF SENSORY TRANSDUCTION SYSTEM"/>
    <property type="match status" value="1"/>
</dbReference>
<comment type="caution">
    <text evidence="7">The sequence shown here is derived from an EMBL/GenBank/DDBJ whole genome shotgun (WGS) entry which is preliminary data.</text>
</comment>
<dbReference type="GO" id="GO:0043709">
    <property type="term" value="P:cell adhesion involved in single-species biofilm formation"/>
    <property type="evidence" value="ECO:0007669"/>
    <property type="project" value="TreeGrafter"/>
</dbReference>
<dbReference type="Gene3D" id="3.30.70.270">
    <property type="match status" value="1"/>
</dbReference>
<evidence type="ECO:0000313" key="8">
    <source>
        <dbReference type="Proteomes" id="UP000305674"/>
    </source>
</evidence>
<feature type="domain" description="GGDEF" evidence="6">
    <location>
        <begin position="395"/>
        <end position="529"/>
    </location>
</feature>
<dbReference type="GO" id="GO:1902201">
    <property type="term" value="P:negative regulation of bacterial-type flagellum-dependent cell motility"/>
    <property type="evidence" value="ECO:0007669"/>
    <property type="project" value="TreeGrafter"/>
</dbReference>
<evidence type="ECO:0000256" key="2">
    <source>
        <dbReference type="ARBA" id="ARBA00012528"/>
    </source>
</evidence>
<dbReference type="OrthoDB" id="5289013at2"/>